<dbReference type="EMBL" id="CP095855">
    <property type="protein sequence ID" value="UPK68433.1"/>
    <property type="molecule type" value="Genomic_DNA"/>
</dbReference>
<dbReference type="InterPro" id="IPR018958">
    <property type="entry name" value="Knr4/Smi1-like_dom"/>
</dbReference>
<dbReference type="Proteomes" id="UP000830198">
    <property type="component" value="Chromosome"/>
</dbReference>
<gene>
    <name evidence="2" type="ORF">MYF79_26110</name>
</gene>
<dbReference type="Gene3D" id="3.40.1580.10">
    <property type="entry name" value="SMI1/KNR4-like"/>
    <property type="match status" value="1"/>
</dbReference>
<keyword evidence="3" id="KW-1185">Reference proteome</keyword>
<dbReference type="Pfam" id="PF09346">
    <property type="entry name" value="SMI1_KNR4"/>
    <property type="match status" value="1"/>
</dbReference>
<proteinExistence type="predicted"/>
<evidence type="ECO:0000313" key="2">
    <source>
        <dbReference type="EMBL" id="UPK68433.1"/>
    </source>
</evidence>
<evidence type="ECO:0000259" key="1">
    <source>
        <dbReference type="Pfam" id="PF09346"/>
    </source>
</evidence>
<organism evidence="2 3">
    <name type="scientific">Chitinophaga filiformis</name>
    <name type="common">Myxococcus filiformis</name>
    <name type="synonym">Flexibacter filiformis</name>
    <dbReference type="NCBI Taxonomy" id="104663"/>
    <lineage>
        <taxon>Bacteria</taxon>
        <taxon>Pseudomonadati</taxon>
        <taxon>Bacteroidota</taxon>
        <taxon>Chitinophagia</taxon>
        <taxon>Chitinophagales</taxon>
        <taxon>Chitinophagaceae</taxon>
        <taxon>Chitinophaga</taxon>
    </lineage>
</organism>
<protein>
    <submittedName>
        <fullName evidence="2">SMI1/KNR4 family protein</fullName>
    </submittedName>
</protein>
<name>A0ABY4HX97_CHIFI</name>
<evidence type="ECO:0000313" key="3">
    <source>
        <dbReference type="Proteomes" id="UP000830198"/>
    </source>
</evidence>
<feature type="domain" description="Knr4/Smi1-like" evidence="1">
    <location>
        <begin position="29"/>
        <end position="150"/>
    </location>
</feature>
<dbReference type="SUPFAM" id="SSF160631">
    <property type="entry name" value="SMI1/KNR4-like"/>
    <property type="match status" value="1"/>
</dbReference>
<dbReference type="RefSeq" id="WP_247810827.1">
    <property type="nucleotide sequence ID" value="NZ_CP095855.1"/>
</dbReference>
<dbReference type="InterPro" id="IPR037883">
    <property type="entry name" value="Knr4/Smi1-like_sf"/>
</dbReference>
<sequence length="188" mass="21721">MQITSVLKKLEKFFTDQHSIGFAQLQDGISLVEIEERIAPFNLSFPPEVFELFKWKNGIKESSDETIVDSLLFPWGIMESMDRLVDVYKSFTSEGYFSKEYFPLFTSGGGDYILVNCNKDDDFYRYVYWHSLALYGTELDARYDSLSTLLQCILECFEAGAYYFEGGALEIEEDLADSILEKYQIPEV</sequence>
<reference evidence="2 3" key="1">
    <citation type="submission" date="2022-04" db="EMBL/GenBank/DDBJ databases">
        <title>The arsenic-methylating capacity of Chitinophaga filiformis YT5 during chitin decomposition.</title>
        <authorList>
            <person name="Chen G."/>
            <person name="Liang Y."/>
        </authorList>
    </citation>
    <scope>NUCLEOTIDE SEQUENCE [LARGE SCALE GENOMIC DNA]</scope>
    <source>
        <strain evidence="2 3">YT5</strain>
    </source>
</reference>
<accession>A0ABY4HX97</accession>